<sequence length="145" mass="16761">MDELEEAILHMSDILRSDMLIDANDESQKEKETGAADPSAFIVERALQYMKDNCVRRIRLSDVADSVYVSQWHLSKLLNRYTGRSFFDILSDYRINKSKEMITDPSLRIHEIAVMVGFSDVAHFSKTFKRLTGKSPVDYRASYCR</sequence>
<dbReference type="GO" id="GO:0003700">
    <property type="term" value="F:DNA-binding transcription factor activity"/>
    <property type="evidence" value="ECO:0007669"/>
    <property type="project" value="InterPro"/>
</dbReference>
<dbReference type="InterPro" id="IPR018062">
    <property type="entry name" value="HTH_AraC-typ_CS"/>
</dbReference>
<evidence type="ECO:0000256" key="1">
    <source>
        <dbReference type="ARBA" id="ARBA00023015"/>
    </source>
</evidence>
<dbReference type="PRINTS" id="PR00032">
    <property type="entry name" value="HTHARAC"/>
</dbReference>
<keyword evidence="3" id="KW-0804">Transcription</keyword>
<dbReference type="SMART" id="SM00342">
    <property type="entry name" value="HTH_ARAC"/>
    <property type="match status" value="1"/>
</dbReference>
<reference evidence="5" key="1">
    <citation type="submission" date="2019-08" db="EMBL/GenBank/DDBJ databases">
        <authorList>
            <person name="Kucharzyk K."/>
            <person name="Murdoch R.W."/>
            <person name="Higgins S."/>
            <person name="Loffler F."/>
        </authorList>
    </citation>
    <scope>NUCLEOTIDE SEQUENCE</scope>
</reference>
<dbReference type="PANTHER" id="PTHR43280">
    <property type="entry name" value="ARAC-FAMILY TRANSCRIPTIONAL REGULATOR"/>
    <property type="match status" value="1"/>
</dbReference>
<evidence type="ECO:0000256" key="3">
    <source>
        <dbReference type="ARBA" id="ARBA00023163"/>
    </source>
</evidence>
<dbReference type="AlphaFoldDB" id="A0A645HQZ1"/>
<dbReference type="PROSITE" id="PS01124">
    <property type="entry name" value="HTH_ARAC_FAMILY_2"/>
    <property type="match status" value="1"/>
</dbReference>
<dbReference type="InterPro" id="IPR020449">
    <property type="entry name" value="Tscrpt_reg_AraC-type_HTH"/>
</dbReference>
<dbReference type="Pfam" id="PF12833">
    <property type="entry name" value="HTH_18"/>
    <property type="match status" value="1"/>
</dbReference>
<evidence type="ECO:0000313" key="5">
    <source>
        <dbReference type="EMBL" id="MPN40659.1"/>
    </source>
</evidence>
<keyword evidence="2" id="KW-0238">DNA-binding</keyword>
<dbReference type="Gene3D" id="1.10.10.60">
    <property type="entry name" value="Homeodomain-like"/>
    <property type="match status" value="2"/>
</dbReference>
<evidence type="ECO:0000256" key="2">
    <source>
        <dbReference type="ARBA" id="ARBA00023125"/>
    </source>
</evidence>
<organism evidence="5">
    <name type="scientific">bioreactor metagenome</name>
    <dbReference type="NCBI Taxonomy" id="1076179"/>
    <lineage>
        <taxon>unclassified sequences</taxon>
        <taxon>metagenomes</taxon>
        <taxon>ecological metagenomes</taxon>
    </lineage>
</organism>
<name>A0A645HQZ1_9ZZZZ</name>
<evidence type="ECO:0000259" key="4">
    <source>
        <dbReference type="PROSITE" id="PS01124"/>
    </source>
</evidence>
<dbReference type="PANTHER" id="PTHR43280:SF2">
    <property type="entry name" value="HTH-TYPE TRANSCRIPTIONAL REGULATOR EXSA"/>
    <property type="match status" value="1"/>
</dbReference>
<feature type="domain" description="HTH araC/xylS-type" evidence="4">
    <location>
        <begin position="44"/>
        <end position="142"/>
    </location>
</feature>
<proteinExistence type="predicted"/>
<accession>A0A645HQZ1</accession>
<dbReference type="InterPro" id="IPR018060">
    <property type="entry name" value="HTH_AraC"/>
</dbReference>
<dbReference type="SUPFAM" id="SSF46689">
    <property type="entry name" value="Homeodomain-like"/>
    <property type="match status" value="2"/>
</dbReference>
<dbReference type="GO" id="GO:0043565">
    <property type="term" value="F:sequence-specific DNA binding"/>
    <property type="evidence" value="ECO:0007669"/>
    <property type="project" value="InterPro"/>
</dbReference>
<gene>
    <name evidence="5" type="primary">rhaR_176</name>
    <name evidence="5" type="ORF">SDC9_188197</name>
</gene>
<comment type="caution">
    <text evidence="5">The sequence shown here is derived from an EMBL/GenBank/DDBJ whole genome shotgun (WGS) entry which is preliminary data.</text>
</comment>
<protein>
    <submittedName>
        <fullName evidence="5">HTH-type transcriptional activator RhaR</fullName>
    </submittedName>
</protein>
<dbReference type="EMBL" id="VSSQ01097217">
    <property type="protein sequence ID" value="MPN40659.1"/>
    <property type="molecule type" value="Genomic_DNA"/>
</dbReference>
<dbReference type="PROSITE" id="PS00041">
    <property type="entry name" value="HTH_ARAC_FAMILY_1"/>
    <property type="match status" value="1"/>
</dbReference>
<dbReference type="InterPro" id="IPR009057">
    <property type="entry name" value="Homeodomain-like_sf"/>
</dbReference>
<keyword evidence="1" id="KW-0805">Transcription regulation</keyword>